<keyword evidence="8" id="KW-1185">Reference proteome</keyword>
<reference evidence="7" key="2">
    <citation type="submission" date="2023-05" db="EMBL/GenBank/DDBJ databases">
        <authorList>
            <consortium name="Lawrence Berkeley National Laboratory"/>
            <person name="Steindorff A."/>
            <person name="Hensen N."/>
            <person name="Bonometti L."/>
            <person name="Westerberg I."/>
            <person name="Brannstrom I.O."/>
            <person name="Guillou S."/>
            <person name="Cros-Aarteil S."/>
            <person name="Calhoun S."/>
            <person name="Haridas S."/>
            <person name="Kuo A."/>
            <person name="Mondo S."/>
            <person name="Pangilinan J."/>
            <person name="Riley R."/>
            <person name="Labutti K."/>
            <person name="Andreopoulos B."/>
            <person name="Lipzen A."/>
            <person name="Chen C."/>
            <person name="Yanf M."/>
            <person name="Daum C."/>
            <person name="Ng V."/>
            <person name="Clum A."/>
            <person name="Ohm R."/>
            <person name="Martin F."/>
            <person name="Silar P."/>
            <person name="Natvig D."/>
            <person name="Lalanne C."/>
            <person name="Gautier V."/>
            <person name="Ament-Velasquez S.L."/>
            <person name="Kruys A."/>
            <person name="Hutchinson M.I."/>
            <person name="Powell A.J."/>
            <person name="Barry K."/>
            <person name="Miller A.N."/>
            <person name="Grigoriev I.V."/>
            <person name="Debuchy R."/>
            <person name="Gladieux P."/>
            <person name="Thoren M.H."/>
            <person name="Johannesson H."/>
        </authorList>
    </citation>
    <scope>NUCLEOTIDE SEQUENCE</scope>
    <source>
        <strain evidence="7">PSN293</strain>
    </source>
</reference>
<comment type="cofactor">
    <cofactor evidence="1">
        <name>FMN</name>
        <dbReference type="ChEBI" id="CHEBI:58210"/>
    </cofactor>
</comment>
<comment type="similarity">
    <text evidence="2">Belongs to the nitroreductase family.</text>
</comment>
<proteinExistence type="inferred from homology"/>
<keyword evidence="3" id="KW-0285">Flavoprotein</keyword>
<organism evidence="7 8">
    <name type="scientific">Rhypophila decipiens</name>
    <dbReference type="NCBI Taxonomy" id="261697"/>
    <lineage>
        <taxon>Eukaryota</taxon>
        <taxon>Fungi</taxon>
        <taxon>Dikarya</taxon>
        <taxon>Ascomycota</taxon>
        <taxon>Pezizomycotina</taxon>
        <taxon>Sordariomycetes</taxon>
        <taxon>Sordariomycetidae</taxon>
        <taxon>Sordariales</taxon>
        <taxon>Naviculisporaceae</taxon>
        <taxon>Rhypophila</taxon>
    </lineage>
</organism>
<dbReference type="PANTHER" id="PTHR43673:SF2">
    <property type="entry name" value="NITROREDUCTASE"/>
    <property type="match status" value="1"/>
</dbReference>
<evidence type="ECO:0000313" key="7">
    <source>
        <dbReference type="EMBL" id="KAK4214176.1"/>
    </source>
</evidence>
<dbReference type="Gene3D" id="3.40.109.10">
    <property type="entry name" value="NADH Oxidase"/>
    <property type="match status" value="1"/>
</dbReference>
<evidence type="ECO:0000313" key="8">
    <source>
        <dbReference type="Proteomes" id="UP001301769"/>
    </source>
</evidence>
<dbReference type="InterPro" id="IPR000415">
    <property type="entry name" value="Nitroreductase-like"/>
</dbReference>
<accession>A0AAN7B639</accession>
<keyword evidence="4" id="KW-0288">FMN</keyword>
<protein>
    <submittedName>
        <fullName evidence="7">Nitroreductase-like protein</fullName>
    </submittedName>
</protein>
<name>A0AAN7B639_9PEZI</name>
<sequence length="220" mass="23706">MALDKAILDRHASRWFTPTPVPAVALREALALASHAPSNSNIQPWRLFVVTGSALDRLKDELVTASSAGVAPAIPPLPPAFQHFRSELGQQVYGEGWGVARGDAEGRRAAVLRNFEFFGAPVGVLACIDRSLTKADVVSLGMYLQTFLLALTERGIGSCVEVSVAGYPEVISRSLEPWVHIPAELEIVAGIAVGYEDKSLHINHIRAGRVSIEDTVTFVQ</sequence>
<evidence type="ECO:0000259" key="6">
    <source>
        <dbReference type="Pfam" id="PF00881"/>
    </source>
</evidence>
<reference evidence="7" key="1">
    <citation type="journal article" date="2023" name="Mol. Phylogenet. Evol.">
        <title>Genome-scale phylogeny and comparative genomics of the fungal order Sordariales.</title>
        <authorList>
            <person name="Hensen N."/>
            <person name="Bonometti L."/>
            <person name="Westerberg I."/>
            <person name="Brannstrom I.O."/>
            <person name="Guillou S."/>
            <person name="Cros-Aarteil S."/>
            <person name="Calhoun S."/>
            <person name="Haridas S."/>
            <person name="Kuo A."/>
            <person name="Mondo S."/>
            <person name="Pangilinan J."/>
            <person name="Riley R."/>
            <person name="LaButti K."/>
            <person name="Andreopoulos B."/>
            <person name="Lipzen A."/>
            <person name="Chen C."/>
            <person name="Yan M."/>
            <person name="Daum C."/>
            <person name="Ng V."/>
            <person name="Clum A."/>
            <person name="Steindorff A."/>
            <person name="Ohm R.A."/>
            <person name="Martin F."/>
            <person name="Silar P."/>
            <person name="Natvig D.O."/>
            <person name="Lalanne C."/>
            <person name="Gautier V."/>
            <person name="Ament-Velasquez S.L."/>
            <person name="Kruys A."/>
            <person name="Hutchinson M.I."/>
            <person name="Powell A.J."/>
            <person name="Barry K."/>
            <person name="Miller A.N."/>
            <person name="Grigoriev I.V."/>
            <person name="Debuchy R."/>
            <person name="Gladieux P."/>
            <person name="Hiltunen Thoren M."/>
            <person name="Johannesson H."/>
        </authorList>
    </citation>
    <scope>NUCLEOTIDE SEQUENCE</scope>
    <source>
        <strain evidence="7">PSN293</strain>
    </source>
</reference>
<evidence type="ECO:0000256" key="5">
    <source>
        <dbReference type="ARBA" id="ARBA00023002"/>
    </source>
</evidence>
<dbReference type="AlphaFoldDB" id="A0AAN7B639"/>
<gene>
    <name evidence="7" type="ORF">QBC37DRAFT_440304</name>
</gene>
<evidence type="ECO:0000256" key="3">
    <source>
        <dbReference type="ARBA" id="ARBA00022630"/>
    </source>
</evidence>
<dbReference type="Pfam" id="PF00881">
    <property type="entry name" value="Nitroreductase"/>
    <property type="match status" value="1"/>
</dbReference>
<evidence type="ECO:0000256" key="4">
    <source>
        <dbReference type="ARBA" id="ARBA00022643"/>
    </source>
</evidence>
<dbReference type="InterPro" id="IPR029479">
    <property type="entry name" value="Nitroreductase"/>
</dbReference>
<dbReference type="GO" id="GO:0016491">
    <property type="term" value="F:oxidoreductase activity"/>
    <property type="evidence" value="ECO:0007669"/>
    <property type="project" value="UniProtKB-KW"/>
</dbReference>
<dbReference type="CDD" id="cd02136">
    <property type="entry name" value="PnbA_NfnB-like"/>
    <property type="match status" value="1"/>
</dbReference>
<dbReference type="PANTHER" id="PTHR43673">
    <property type="entry name" value="NAD(P)H NITROREDUCTASE YDGI-RELATED"/>
    <property type="match status" value="1"/>
</dbReference>
<comment type="caution">
    <text evidence="7">The sequence shown here is derived from an EMBL/GenBank/DDBJ whole genome shotgun (WGS) entry which is preliminary data.</text>
</comment>
<feature type="domain" description="Nitroreductase" evidence="6">
    <location>
        <begin position="7"/>
        <end position="195"/>
    </location>
</feature>
<dbReference type="EMBL" id="MU858097">
    <property type="protein sequence ID" value="KAK4214176.1"/>
    <property type="molecule type" value="Genomic_DNA"/>
</dbReference>
<dbReference type="Proteomes" id="UP001301769">
    <property type="component" value="Unassembled WGS sequence"/>
</dbReference>
<evidence type="ECO:0000256" key="1">
    <source>
        <dbReference type="ARBA" id="ARBA00001917"/>
    </source>
</evidence>
<evidence type="ECO:0000256" key="2">
    <source>
        <dbReference type="ARBA" id="ARBA00007118"/>
    </source>
</evidence>
<dbReference type="SUPFAM" id="SSF55469">
    <property type="entry name" value="FMN-dependent nitroreductase-like"/>
    <property type="match status" value="1"/>
</dbReference>
<keyword evidence="5" id="KW-0560">Oxidoreductase</keyword>